<reference evidence="2 3" key="1">
    <citation type="submission" date="2016-07" db="EMBL/GenBank/DDBJ databases">
        <title>Pervasive Adenine N6-methylation of Active Genes in Fungi.</title>
        <authorList>
            <consortium name="DOE Joint Genome Institute"/>
            <person name="Mondo S.J."/>
            <person name="Dannebaum R.O."/>
            <person name="Kuo R.C."/>
            <person name="Labutti K."/>
            <person name="Haridas S."/>
            <person name="Kuo A."/>
            <person name="Salamov A."/>
            <person name="Ahrendt S.R."/>
            <person name="Lipzen A."/>
            <person name="Sullivan W."/>
            <person name="Andreopoulos W.B."/>
            <person name="Clum A."/>
            <person name="Lindquist E."/>
            <person name="Daum C."/>
            <person name="Ramamoorthy G.K."/>
            <person name="Gryganskyi A."/>
            <person name="Culley D."/>
            <person name="Magnuson J.K."/>
            <person name="James T.Y."/>
            <person name="O'Malley M.A."/>
            <person name="Stajich J.E."/>
            <person name="Spatafora J.W."/>
            <person name="Visel A."/>
            <person name="Grigoriev I.V."/>
        </authorList>
    </citation>
    <scope>NUCLEOTIDE SEQUENCE [LARGE SCALE GENOMIC DNA]</scope>
    <source>
        <strain evidence="2 3">PL171</strain>
    </source>
</reference>
<protein>
    <submittedName>
        <fullName evidence="2">Uncharacterized protein</fullName>
    </submittedName>
</protein>
<evidence type="ECO:0000256" key="1">
    <source>
        <dbReference type="SAM" id="Phobius"/>
    </source>
</evidence>
<accession>A0A1Y2I4X8</accession>
<organism evidence="2 3">
    <name type="scientific">Catenaria anguillulae PL171</name>
    <dbReference type="NCBI Taxonomy" id="765915"/>
    <lineage>
        <taxon>Eukaryota</taxon>
        <taxon>Fungi</taxon>
        <taxon>Fungi incertae sedis</taxon>
        <taxon>Blastocladiomycota</taxon>
        <taxon>Blastocladiomycetes</taxon>
        <taxon>Blastocladiales</taxon>
        <taxon>Catenariaceae</taxon>
        <taxon>Catenaria</taxon>
    </lineage>
</organism>
<keyword evidence="1" id="KW-1133">Transmembrane helix</keyword>
<feature type="transmembrane region" description="Helical" evidence="1">
    <location>
        <begin position="78"/>
        <end position="103"/>
    </location>
</feature>
<comment type="caution">
    <text evidence="2">The sequence shown here is derived from an EMBL/GenBank/DDBJ whole genome shotgun (WGS) entry which is preliminary data.</text>
</comment>
<keyword evidence="1" id="KW-0812">Transmembrane</keyword>
<dbReference type="EMBL" id="MCFL01000002">
    <property type="protein sequence ID" value="ORZ41101.1"/>
    <property type="molecule type" value="Genomic_DNA"/>
</dbReference>
<gene>
    <name evidence="2" type="ORF">BCR44DRAFT_87161</name>
</gene>
<evidence type="ECO:0000313" key="3">
    <source>
        <dbReference type="Proteomes" id="UP000193411"/>
    </source>
</evidence>
<name>A0A1Y2I4X8_9FUNG</name>
<keyword evidence="1" id="KW-0472">Membrane</keyword>
<dbReference type="AlphaFoldDB" id="A0A1Y2I4X8"/>
<dbReference type="Proteomes" id="UP000193411">
    <property type="component" value="Unassembled WGS sequence"/>
</dbReference>
<evidence type="ECO:0000313" key="2">
    <source>
        <dbReference type="EMBL" id="ORZ41101.1"/>
    </source>
</evidence>
<proteinExistence type="predicted"/>
<keyword evidence="3" id="KW-1185">Reference proteome</keyword>
<sequence length="173" mass="18028">MQTAMTTTITLGSGPSMTTFVTVITPGIPLQPLTVTLGGGQSPVIFTQVPGATTFMTIVPTSGTAAHSSHESTWPHDIVLPLAMLVVALSLVTAALGAALMYLRSRVRDKAQIGPVAVELCDVAAASQVRQPQLEADCHVLPLYLVVEVPVPELDGRVSSESVGKSAGKERVE</sequence>